<protein>
    <submittedName>
        <fullName evidence="1">Uncharacterized protein</fullName>
    </submittedName>
</protein>
<sequence>METPREEKLRRMPYSELKKHAKERGIKQNLKAETLISLILGNAKTDAEDSFVTLENEIINSCKKNKVTKFEQDKEVPSDTPRRETYTLERPTGDAIVSNFIHKMRH</sequence>
<dbReference type="Proteomes" id="UP000499080">
    <property type="component" value="Unassembled WGS sequence"/>
</dbReference>
<evidence type="ECO:0000313" key="1">
    <source>
        <dbReference type="EMBL" id="GBM25871.1"/>
    </source>
</evidence>
<evidence type="ECO:0000313" key="2">
    <source>
        <dbReference type="Proteomes" id="UP000499080"/>
    </source>
</evidence>
<gene>
    <name evidence="1" type="ORF">AVEN_151345_1</name>
</gene>
<dbReference type="AlphaFoldDB" id="A0A4Y2EAC3"/>
<comment type="caution">
    <text evidence="1">The sequence shown here is derived from an EMBL/GenBank/DDBJ whole genome shotgun (WGS) entry which is preliminary data.</text>
</comment>
<proteinExistence type="predicted"/>
<dbReference type="EMBL" id="BGPR01000548">
    <property type="protein sequence ID" value="GBM25871.1"/>
    <property type="molecule type" value="Genomic_DNA"/>
</dbReference>
<accession>A0A4Y2EAC3</accession>
<name>A0A4Y2EAC3_ARAVE</name>
<reference evidence="1 2" key="1">
    <citation type="journal article" date="2019" name="Sci. Rep.">
        <title>Orb-weaving spider Araneus ventricosus genome elucidates the spidroin gene catalogue.</title>
        <authorList>
            <person name="Kono N."/>
            <person name="Nakamura H."/>
            <person name="Ohtoshi R."/>
            <person name="Moran D.A.P."/>
            <person name="Shinohara A."/>
            <person name="Yoshida Y."/>
            <person name="Fujiwara M."/>
            <person name="Mori M."/>
            <person name="Tomita M."/>
            <person name="Arakawa K."/>
        </authorList>
    </citation>
    <scope>NUCLEOTIDE SEQUENCE [LARGE SCALE GENOMIC DNA]</scope>
</reference>
<organism evidence="1 2">
    <name type="scientific">Araneus ventricosus</name>
    <name type="common">Orbweaver spider</name>
    <name type="synonym">Epeira ventricosa</name>
    <dbReference type="NCBI Taxonomy" id="182803"/>
    <lineage>
        <taxon>Eukaryota</taxon>
        <taxon>Metazoa</taxon>
        <taxon>Ecdysozoa</taxon>
        <taxon>Arthropoda</taxon>
        <taxon>Chelicerata</taxon>
        <taxon>Arachnida</taxon>
        <taxon>Araneae</taxon>
        <taxon>Araneomorphae</taxon>
        <taxon>Entelegynae</taxon>
        <taxon>Araneoidea</taxon>
        <taxon>Araneidae</taxon>
        <taxon>Araneus</taxon>
    </lineage>
</organism>
<dbReference type="OrthoDB" id="6427998at2759"/>
<keyword evidence="2" id="KW-1185">Reference proteome</keyword>